<name>A0AAN8X2I5_HALRR</name>
<dbReference type="AlphaFoldDB" id="A0AAN8X2I5"/>
<gene>
    <name evidence="1" type="ORF">SK128_000864</name>
</gene>
<sequence>VGRCFSFYTPPHYRFHPPICSPILSRWRLPSFTPPFEVQHFSSQHSEGVCWLAVSSKPLIGLPRSVSINGYRSPLYSPFTA</sequence>
<keyword evidence="2" id="KW-1185">Reference proteome</keyword>
<feature type="non-terminal residue" evidence="1">
    <location>
        <position position="1"/>
    </location>
</feature>
<dbReference type="EMBL" id="JAXCGZ010014002">
    <property type="protein sequence ID" value="KAK7071729.1"/>
    <property type="molecule type" value="Genomic_DNA"/>
</dbReference>
<evidence type="ECO:0000313" key="2">
    <source>
        <dbReference type="Proteomes" id="UP001381693"/>
    </source>
</evidence>
<organism evidence="1 2">
    <name type="scientific">Halocaridina rubra</name>
    <name type="common">Hawaiian red shrimp</name>
    <dbReference type="NCBI Taxonomy" id="373956"/>
    <lineage>
        <taxon>Eukaryota</taxon>
        <taxon>Metazoa</taxon>
        <taxon>Ecdysozoa</taxon>
        <taxon>Arthropoda</taxon>
        <taxon>Crustacea</taxon>
        <taxon>Multicrustacea</taxon>
        <taxon>Malacostraca</taxon>
        <taxon>Eumalacostraca</taxon>
        <taxon>Eucarida</taxon>
        <taxon>Decapoda</taxon>
        <taxon>Pleocyemata</taxon>
        <taxon>Caridea</taxon>
        <taxon>Atyoidea</taxon>
        <taxon>Atyidae</taxon>
        <taxon>Halocaridina</taxon>
    </lineage>
</organism>
<proteinExistence type="predicted"/>
<accession>A0AAN8X2I5</accession>
<comment type="caution">
    <text evidence="1">The sequence shown here is derived from an EMBL/GenBank/DDBJ whole genome shotgun (WGS) entry which is preliminary data.</text>
</comment>
<evidence type="ECO:0000313" key="1">
    <source>
        <dbReference type="EMBL" id="KAK7071729.1"/>
    </source>
</evidence>
<reference evidence="1 2" key="1">
    <citation type="submission" date="2023-11" db="EMBL/GenBank/DDBJ databases">
        <title>Halocaridina rubra genome assembly.</title>
        <authorList>
            <person name="Smith C."/>
        </authorList>
    </citation>
    <scope>NUCLEOTIDE SEQUENCE [LARGE SCALE GENOMIC DNA]</scope>
    <source>
        <strain evidence="1">EP-1</strain>
        <tissue evidence="1">Whole</tissue>
    </source>
</reference>
<protein>
    <submittedName>
        <fullName evidence="1">Uncharacterized protein</fullName>
    </submittedName>
</protein>
<dbReference type="Proteomes" id="UP001381693">
    <property type="component" value="Unassembled WGS sequence"/>
</dbReference>